<dbReference type="EMBL" id="HACM01011813">
    <property type="protein sequence ID" value="CRZ12255.1"/>
    <property type="molecule type" value="Transcribed_RNA"/>
</dbReference>
<dbReference type="GO" id="GO:0030687">
    <property type="term" value="C:preribosome, large subunit precursor"/>
    <property type="evidence" value="ECO:0007669"/>
    <property type="project" value="TreeGrafter"/>
</dbReference>
<dbReference type="GO" id="GO:0004519">
    <property type="term" value="F:endonuclease activity"/>
    <property type="evidence" value="ECO:0007669"/>
    <property type="project" value="InterPro"/>
</dbReference>
<proteinExistence type="predicted"/>
<dbReference type="GO" id="GO:0000460">
    <property type="term" value="P:maturation of 5.8S rRNA"/>
    <property type="evidence" value="ECO:0007669"/>
    <property type="project" value="TreeGrafter"/>
</dbReference>
<dbReference type="InterPro" id="IPR007174">
    <property type="entry name" value="Las1"/>
</dbReference>
<feature type="non-terminal residue" evidence="1">
    <location>
        <position position="1"/>
    </location>
</feature>
<dbReference type="Pfam" id="PF04031">
    <property type="entry name" value="Las1"/>
    <property type="match status" value="1"/>
</dbReference>
<sequence>PDGNIVNQSDHIRRGAVVPWSSYQEWNRVYEAAYSSDPKSALSTINGWRRRGSVPISVDITGSLLESLVNEKRLSSNQQRLAISMAITRLVNGIADKLQTSLFARSIRDIARDIDMPVVFVEVRHLATHNDLPSLPLLIETRSRALSWIRERYWKAESNHFTEVHHSQQYIHHLFHEVKQWAKSPEHDNALWDSQIAPAVKYVKDHCRMFDIADHLVKVLLRLPKSGTGICEEQISIVYGRLRNGWSRVLRQLSQSTIVLAAVMLRLIAILRDMSDTSWFGEWRRHLASRWAQDFIIPSGLASSVITALCTRSPNVFTMGLMERYSRKSSSSARSIALEPGQRSADLIGSDLLQIFNSNVLLDRFEIPSQDRLNAMEEFAAKPSSPSSQKWTRVFGFSEMVPIGLLADGSSPDSWPSGILFGERVTFGATKSGDFDSPISNKKQRTQTINVDLIRPFD</sequence>
<dbReference type="GO" id="GO:0090730">
    <property type="term" value="C:Las1 complex"/>
    <property type="evidence" value="ECO:0007669"/>
    <property type="project" value="InterPro"/>
</dbReference>
<protein>
    <submittedName>
        <fullName evidence="1">Uncharacterized protein</fullName>
    </submittedName>
</protein>
<accession>A0A0H5RDE0</accession>
<name>A0A0H5RDE0_9EUKA</name>
<evidence type="ECO:0000313" key="1">
    <source>
        <dbReference type="EMBL" id="CRZ12255.1"/>
    </source>
</evidence>
<reference evidence="1" key="1">
    <citation type="submission" date="2015-04" db="EMBL/GenBank/DDBJ databases">
        <title>The genome sequence of the plant pathogenic Rhizarian Plasmodiophora brassicae reveals insights in its biotrophic life cycle and the origin of chitin synthesis.</title>
        <authorList>
            <person name="Schwelm A."/>
            <person name="Fogelqvist J."/>
            <person name="Knaust A."/>
            <person name="Julke S."/>
            <person name="Lilja T."/>
            <person name="Dhandapani V."/>
            <person name="Bonilla-Rosso G."/>
            <person name="Karlsson M."/>
            <person name="Shevchenko A."/>
            <person name="Choi S.R."/>
            <person name="Kim H.G."/>
            <person name="Park J.Y."/>
            <person name="Lim Y.P."/>
            <person name="Ludwig-Muller J."/>
            <person name="Dixelius C."/>
        </authorList>
    </citation>
    <scope>NUCLEOTIDE SEQUENCE</scope>
    <source>
        <tissue evidence="1">Potato root galls</tissue>
    </source>
</reference>
<dbReference type="PANTHER" id="PTHR15002:SF0">
    <property type="entry name" value="RIBOSOMAL BIOGENESIS PROTEIN LAS1L"/>
    <property type="match status" value="1"/>
</dbReference>
<dbReference type="GO" id="GO:0000470">
    <property type="term" value="P:maturation of LSU-rRNA"/>
    <property type="evidence" value="ECO:0007669"/>
    <property type="project" value="TreeGrafter"/>
</dbReference>
<organism evidence="1">
    <name type="scientific">Spongospora subterranea</name>
    <dbReference type="NCBI Taxonomy" id="70186"/>
    <lineage>
        <taxon>Eukaryota</taxon>
        <taxon>Sar</taxon>
        <taxon>Rhizaria</taxon>
        <taxon>Endomyxa</taxon>
        <taxon>Phytomyxea</taxon>
        <taxon>Plasmodiophorida</taxon>
        <taxon>Plasmodiophoridae</taxon>
        <taxon>Spongospora</taxon>
    </lineage>
</organism>
<dbReference type="AlphaFoldDB" id="A0A0H5RDE0"/>
<dbReference type="PANTHER" id="PTHR15002">
    <property type="entry name" value="RIBOSOMAL BIOGENESIS PROTEIN LAS1L"/>
    <property type="match status" value="1"/>
</dbReference>